<sequence>MTMNAPEFWNFHPITRALIRTAEPCFADPDPLVEGNWLFPGNATDAKPGPDVEGKYQVIDLDAQEWSYVDLPTGSVESVPAVGDSSPAELAAAAEFKRDMLLQVAGLRIAPLQDAVDLGVATDSEQALLVRWKQYRVTLGRVTAQDGYPKTVVWPDAPDPVPTVESAPTAPQSSAADEPTGATE</sequence>
<proteinExistence type="predicted"/>
<protein>
    <recommendedName>
        <fullName evidence="4">Phage tail protein</fullName>
    </recommendedName>
</protein>
<evidence type="ECO:0000256" key="1">
    <source>
        <dbReference type="SAM" id="MobiDB-lite"/>
    </source>
</evidence>
<evidence type="ECO:0000313" key="2">
    <source>
        <dbReference type="EMBL" id="OWY31820.1"/>
    </source>
</evidence>
<evidence type="ECO:0000313" key="3">
    <source>
        <dbReference type="Proteomes" id="UP000214747"/>
    </source>
</evidence>
<dbReference type="InterPro" id="IPR003458">
    <property type="entry name" value="Phage_T4_Gp38_tail_assem"/>
</dbReference>
<dbReference type="EMBL" id="NJGV01000040">
    <property type="protein sequence ID" value="OWY31820.1"/>
    <property type="molecule type" value="Genomic_DNA"/>
</dbReference>
<comment type="caution">
    <text evidence="2">The sequence shown here is derived from an EMBL/GenBank/DDBJ whole genome shotgun (WGS) entry which is preliminary data.</text>
</comment>
<dbReference type="Proteomes" id="UP000214747">
    <property type="component" value="Unassembled WGS sequence"/>
</dbReference>
<reference evidence="2 3" key="1">
    <citation type="journal article" date="2010" name="Int. J. Syst. Evol. Microbiol.">
        <title>Reclassification of Herbaspirillum putei as a later heterotypic synonym of Herbaspirillum huttiense, with the description of H. huttiense subsp. huttiense subsp. nov. and H. huttiense subsp. putei subsp. nov., comb. nov., and description of Herbaspirillum aquaticum sp. nov.</title>
        <authorList>
            <person name="Dobritsa A.P."/>
            <person name="Reddy M.C."/>
            <person name="Samadpour M."/>
        </authorList>
    </citation>
    <scope>NUCLEOTIDE SEQUENCE [LARGE SCALE GENOMIC DNA]</scope>
    <source>
        <strain evidence="2 3">IEH 4430</strain>
    </source>
</reference>
<name>A0A225SMD4_9BURK</name>
<keyword evidence="3" id="KW-1185">Reference proteome</keyword>
<organism evidence="2 3">
    <name type="scientific">Herbaspirillum aquaticum</name>
    <dbReference type="NCBI Taxonomy" id="568783"/>
    <lineage>
        <taxon>Bacteria</taxon>
        <taxon>Pseudomonadati</taxon>
        <taxon>Pseudomonadota</taxon>
        <taxon>Betaproteobacteria</taxon>
        <taxon>Burkholderiales</taxon>
        <taxon>Oxalobacteraceae</taxon>
        <taxon>Herbaspirillum</taxon>
    </lineage>
</organism>
<feature type="region of interest" description="Disordered" evidence="1">
    <location>
        <begin position="155"/>
        <end position="184"/>
    </location>
</feature>
<dbReference type="Pfam" id="PF02413">
    <property type="entry name" value="Caudo_TAP"/>
    <property type="match status" value="1"/>
</dbReference>
<dbReference type="AlphaFoldDB" id="A0A225SMD4"/>
<gene>
    <name evidence="2" type="ORF">CEJ45_24170</name>
</gene>
<accession>A0A225SMD4</accession>
<evidence type="ECO:0008006" key="4">
    <source>
        <dbReference type="Google" id="ProtNLM"/>
    </source>
</evidence>